<evidence type="ECO:0000313" key="3">
    <source>
        <dbReference type="Proteomes" id="UP000322940"/>
    </source>
</evidence>
<dbReference type="EMBL" id="VVXH01000008">
    <property type="protein sequence ID" value="KAA2378120.1"/>
    <property type="molecule type" value="Genomic_DNA"/>
</dbReference>
<dbReference type="Pfam" id="PF11316">
    <property type="entry name" value="Rhamno_transf"/>
    <property type="match status" value="1"/>
</dbReference>
<protein>
    <submittedName>
        <fullName evidence="2">Uncharacterized protein</fullName>
    </submittedName>
</protein>
<gene>
    <name evidence="2" type="ORF">F2Y10_09510</name>
</gene>
<dbReference type="Proteomes" id="UP000322940">
    <property type="component" value="Unassembled WGS sequence"/>
</dbReference>
<organism evidence="2 3">
    <name type="scientific">Alistipes onderdonkii</name>
    <dbReference type="NCBI Taxonomy" id="328813"/>
    <lineage>
        <taxon>Bacteria</taxon>
        <taxon>Pseudomonadati</taxon>
        <taxon>Bacteroidota</taxon>
        <taxon>Bacteroidia</taxon>
        <taxon>Bacteroidales</taxon>
        <taxon>Rikenellaceae</taxon>
        <taxon>Alistipes</taxon>
    </lineage>
</organism>
<reference evidence="2 3" key="1">
    <citation type="journal article" date="2019" name="Nat. Med.">
        <title>A library of human gut bacterial isolates paired with longitudinal multiomics data enables mechanistic microbiome research.</title>
        <authorList>
            <person name="Poyet M."/>
            <person name="Groussin M."/>
            <person name="Gibbons S.M."/>
            <person name="Avila-Pacheco J."/>
            <person name="Jiang X."/>
            <person name="Kearney S.M."/>
            <person name="Perrotta A.R."/>
            <person name="Berdy B."/>
            <person name="Zhao S."/>
            <person name="Lieberman T.D."/>
            <person name="Swanson P.K."/>
            <person name="Smith M."/>
            <person name="Roesemann S."/>
            <person name="Alexander J.E."/>
            <person name="Rich S.A."/>
            <person name="Livny J."/>
            <person name="Vlamakis H."/>
            <person name="Clish C."/>
            <person name="Bullock K."/>
            <person name="Deik A."/>
            <person name="Scott J."/>
            <person name="Pierce K.A."/>
            <person name="Xavier R.J."/>
            <person name="Alm E.J."/>
        </authorList>
    </citation>
    <scope>NUCLEOTIDE SEQUENCE [LARGE SCALE GENOMIC DNA]</scope>
    <source>
        <strain evidence="2 3">BIOML-A266</strain>
    </source>
</reference>
<accession>A0A5B3GX98</accession>
<dbReference type="InterPro" id="IPR021466">
    <property type="entry name" value="Put_rhamnosyl_transferase"/>
</dbReference>
<evidence type="ECO:0000256" key="1">
    <source>
        <dbReference type="SAM" id="MobiDB-lite"/>
    </source>
</evidence>
<dbReference type="AlphaFoldDB" id="A0A5B3GX98"/>
<comment type="caution">
    <text evidence="2">The sequence shown here is derived from an EMBL/GenBank/DDBJ whole genome shotgun (WGS) entry which is preliminary data.</text>
</comment>
<feature type="region of interest" description="Disordered" evidence="1">
    <location>
        <begin position="1"/>
        <end position="21"/>
    </location>
</feature>
<sequence>MSARRLQRTCRATGREENPPPPKLLITTNLDNDDAFSSDVVELLQRELRPAPGKRIYSLLYGYQYFTDRRFALKMRYTNNHFLTLAEPFDAHAETIISYRHTKAIRQLPTIYLSTARGKWLEIVHEDNVSNDFRINIKVWYIPLLYGRSFADFGLGGFRLSCARQWAATLLVVPARFFATAVRRLRRKWSK</sequence>
<proteinExistence type="predicted"/>
<evidence type="ECO:0000313" key="2">
    <source>
        <dbReference type="EMBL" id="KAA2378120.1"/>
    </source>
</evidence>
<name>A0A5B3GX98_9BACT</name>